<comment type="similarity">
    <text evidence="1">Belongs to the peptidase A1 family.</text>
</comment>
<feature type="domain" description="Peptidase A1" evidence="3">
    <location>
        <begin position="46"/>
        <end position="402"/>
    </location>
</feature>
<dbReference type="PANTHER" id="PTHR47965">
    <property type="entry name" value="ASPARTYL PROTEASE-RELATED"/>
    <property type="match status" value="1"/>
</dbReference>
<dbReference type="SUPFAM" id="SSF50630">
    <property type="entry name" value="Acid proteases"/>
    <property type="match status" value="1"/>
</dbReference>
<evidence type="ECO:0000313" key="4">
    <source>
        <dbReference type="EMBL" id="RYR11875.1"/>
    </source>
</evidence>
<organism evidence="4 5">
    <name type="scientific">Arachis hypogaea</name>
    <name type="common">Peanut</name>
    <dbReference type="NCBI Taxonomy" id="3818"/>
    <lineage>
        <taxon>Eukaryota</taxon>
        <taxon>Viridiplantae</taxon>
        <taxon>Streptophyta</taxon>
        <taxon>Embryophyta</taxon>
        <taxon>Tracheophyta</taxon>
        <taxon>Spermatophyta</taxon>
        <taxon>Magnoliopsida</taxon>
        <taxon>eudicotyledons</taxon>
        <taxon>Gunneridae</taxon>
        <taxon>Pentapetalae</taxon>
        <taxon>rosids</taxon>
        <taxon>fabids</taxon>
        <taxon>Fabales</taxon>
        <taxon>Fabaceae</taxon>
        <taxon>Papilionoideae</taxon>
        <taxon>50 kb inversion clade</taxon>
        <taxon>dalbergioids sensu lato</taxon>
        <taxon>Dalbergieae</taxon>
        <taxon>Pterocarpus clade</taxon>
        <taxon>Arachis</taxon>
    </lineage>
</organism>
<keyword evidence="2" id="KW-0732">Signal</keyword>
<dbReference type="PANTHER" id="PTHR47965:SF108">
    <property type="entry name" value="XYLOGLUCANASE-SPECIFIC ENDOGLUCANASE INHIBITOR PROTEIN"/>
    <property type="match status" value="1"/>
</dbReference>
<dbReference type="Proteomes" id="UP000289738">
    <property type="component" value="Chromosome B04"/>
</dbReference>
<name>A0A444ZCG1_ARAHY</name>
<proteinExistence type="inferred from homology"/>
<dbReference type="Gene3D" id="2.40.70.10">
    <property type="entry name" value="Acid Proteases"/>
    <property type="match status" value="2"/>
</dbReference>
<dbReference type="Pfam" id="PF14541">
    <property type="entry name" value="TAXi_C"/>
    <property type="match status" value="1"/>
</dbReference>
<dbReference type="PROSITE" id="PS51767">
    <property type="entry name" value="PEPTIDASE_A1"/>
    <property type="match status" value="1"/>
</dbReference>
<dbReference type="SMR" id="A0A444ZCG1"/>
<evidence type="ECO:0000256" key="1">
    <source>
        <dbReference type="ARBA" id="ARBA00007447"/>
    </source>
</evidence>
<dbReference type="AlphaFoldDB" id="A0A444ZCG1"/>
<dbReference type="GO" id="GO:0004190">
    <property type="term" value="F:aspartic-type endopeptidase activity"/>
    <property type="evidence" value="ECO:0007669"/>
    <property type="project" value="InterPro"/>
</dbReference>
<evidence type="ECO:0000259" key="3">
    <source>
        <dbReference type="PROSITE" id="PS51767"/>
    </source>
</evidence>
<dbReference type="InterPro" id="IPR033121">
    <property type="entry name" value="PEPTIDASE_A1"/>
</dbReference>
<evidence type="ECO:0000313" key="5">
    <source>
        <dbReference type="Proteomes" id="UP000289738"/>
    </source>
</evidence>
<dbReference type="Pfam" id="PF14543">
    <property type="entry name" value="TAXi_N"/>
    <property type="match status" value="1"/>
</dbReference>
<feature type="chain" id="PRO_5019512926" description="Peptidase A1 domain-containing protein" evidence="2">
    <location>
        <begin position="26"/>
        <end position="421"/>
    </location>
</feature>
<keyword evidence="5" id="KW-1185">Reference proteome</keyword>
<dbReference type="OrthoDB" id="1882431at2759"/>
<evidence type="ECO:0000256" key="2">
    <source>
        <dbReference type="SAM" id="SignalP"/>
    </source>
</evidence>
<dbReference type="InterPro" id="IPR032861">
    <property type="entry name" value="TAXi_N"/>
</dbReference>
<accession>A0A444ZCG1</accession>
<comment type="caution">
    <text evidence="4">The sequence shown here is derived from an EMBL/GenBank/DDBJ whole genome shotgun (WGS) entry which is preliminary data.</text>
</comment>
<feature type="signal peptide" evidence="2">
    <location>
        <begin position="1"/>
        <end position="25"/>
    </location>
</feature>
<protein>
    <recommendedName>
        <fullName evidence="3">Peptidase A1 domain-containing protein</fullName>
    </recommendedName>
</protein>
<reference evidence="4 5" key="1">
    <citation type="submission" date="2019-01" db="EMBL/GenBank/DDBJ databases">
        <title>Sequencing of cultivated peanut Arachis hypogaea provides insights into genome evolution and oil improvement.</title>
        <authorList>
            <person name="Chen X."/>
        </authorList>
    </citation>
    <scope>NUCLEOTIDE SEQUENCE [LARGE SCALE GENOMIC DNA]</scope>
    <source>
        <strain evidence="5">cv. Fuhuasheng</strain>
        <tissue evidence="4">Leaves</tissue>
    </source>
</reference>
<dbReference type="EMBL" id="SDMP01000014">
    <property type="protein sequence ID" value="RYR11875.1"/>
    <property type="molecule type" value="Genomic_DNA"/>
</dbReference>
<sequence length="421" mass="45600">MASSLLHHFLLPSVLLLFSSSLCASQFPKSGYITLPTKLDPLTHQYYTSIGIGTPRHNMNLVIALDQNALWYDCDSHYNSSSYTPVSCDDSTYCPGQASGCFNCHGAPHKPGCTDNTCGYYAANPFVNATPFFSGDLGKDLLYLPQVKIPRRFLSGCVVSDLRPNMLPLLGGLVKGSKGMLGFGRNSNLALPIQISSIYNVIPKFAICLPSSEKSIGNVFIGGTPYGLNSVPNRVAFAIPADPDSNEYFINVNSIKIDGQVVKVSGKGFNGTTKFSTLSNFSVLHGSIYKPFVKDFVTHAEAMKMKRVEAVKPFGACFDGKSIGRKNGVPDVPGVSLVLDENQGVNYEINGHNSMVEVNKDVMCLAFVDGGKETKTGIVIGGYQMEDRILEFDLSTSILRFSNSLLLHYNASCSNPSSLNF</sequence>
<dbReference type="GO" id="GO:0006508">
    <property type="term" value="P:proteolysis"/>
    <property type="evidence" value="ECO:0007669"/>
    <property type="project" value="InterPro"/>
</dbReference>
<dbReference type="STRING" id="3818.A0A444ZCG1"/>
<dbReference type="Gramene" id="arahy.Tifrunner.gnm2.ann2.Ah14g055500.1">
    <property type="protein sequence ID" value="arahy.Tifrunner.gnm2.ann2.Ah14g055500.1-CDS-1"/>
    <property type="gene ID" value="arahy.Tifrunner.gnm2.ann2.Ah14g055500"/>
</dbReference>
<dbReference type="InterPro" id="IPR001461">
    <property type="entry name" value="Aspartic_peptidase_A1"/>
</dbReference>
<dbReference type="InterPro" id="IPR032799">
    <property type="entry name" value="TAXi_C"/>
</dbReference>
<gene>
    <name evidence="4" type="ORF">Ahy_B04g069395</name>
</gene>
<dbReference type="InterPro" id="IPR021109">
    <property type="entry name" value="Peptidase_aspartic_dom_sf"/>
</dbReference>